<feature type="compositionally biased region" description="Basic and acidic residues" evidence="1">
    <location>
        <begin position="111"/>
        <end position="135"/>
    </location>
</feature>
<gene>
    <name evidence="2" type="ORF">Fcan01_11922</name>
</gene>
<reference evidence="2 3" key="1">
    <citation type="submission" date="2015-12" db="EMBL/GenBank/DDBJ databases">
        <title>The genome of Folsomia candida.</title>
        <authorList>
            <person name="Faddeeva A."/>
            <person name="Derks M.F."/>
            <person name="Anvar Y."/>
            <person name="Smit S."/>
            <person name="Van Straalen N."/>
            <person name="Roelofs D."/>
        </authorList>
    </citation>
    <scope>NUCLEOTIDE SEQUENCE [LARGE SCALE GENOMIC DNA]</scope>
    <source>
        <strain evidence="2 3">VU population</strain>
        <tissue evidence="2">Whole body</tissue>
    </source>
</reference>
<feature type="compositionally biased region" description="Low complexity" evidence="1">
    <location>
        <begin position="484"/>
        <end position="499"/>
    </location>
</feature>
<accession>A0A226E4D6</accession>
<feature type="compositionally biased region" description="Polar residues" evidence="1">
    <location>
        <begin position="266"/>
        <end position="275"/>
    </location>
</feature>
<feature type="compositionally biased region" description="Basic and acidic residues" evidence="1">
    <location>
        <begin position="19"/>
        <end position="30"/>
    </location>
</feature>
<feature type="compositionally biased region" description="Polar residues" evidence="1">
    <location>
        <begin position="456"/>
        <end position="482"/>
    </location>
</feature>
<keyword evidence="3" id="KW-1185">Reference proteome</keyword>
<feature type="compositionally biased region" description="Polar residues" evidence="1">
    <location>
        <begin position="503"/>
        <end position="517"/>
    </location>
</feature>
<proteinExistence type="predicted"/>
<feature type="compositionally biased region" description="Basic residues" evidence="1">
    <location>
        <begin position="520"/>
        <end position="531"/>
    </location>
</feature>
<feature type="compositionally biased region" description="Basic and acidic residues" evidence="1">
    <location>
        <begin position="234"/>
        <end position="261"/>
    </location>
</feature>
<dbReference type="AlphaFoldDB" id="A0A226E4D6"/>
<protein>
    <submittedName>
        <fullName evidence="2">Uncharacterized protein</fullName>
    </submittedName>
</protein>
<feature type="region of interest" description="Disordered" evidence="1">
    <location>
        <begin position="1"/>
        <end position="39"/>
    </location>
</feature>
<feature type="region of interest" description="Disordered" evidence="1">
    <location>
        <begin position="208"/>
        <end position="279"/>
    </location>
</feature>
<name>A0A226E4D6_FOLCA</name>
<evidence type="ECO:0000313" key="2">
    <source>
        <dbReference type="EMBL" id="OXA52453.1"/>
    </source>
</evidence>
<dbReference type="EMBL" id="LNIX01000006">
    <property type="protein sequence ID" value="OXA52453.1"/>
    <property type="molecule type" value="Genomic_DNA"/>
</dbReference>
<comment type="caution">
    <text evidence="2">The sequence shown here is derived from an EMBL/GenBank/DDBJ whole genome shotgun (WGS) entry which is preliminary data.</text>
</comment>
<feature type="compositionally biased region" description="Polar residues" evidence="1">
    <location>
        <begin position="558"/>
        <end position="571"/>
    </location>
</feature>
<feature type="compositionally biased region" description="Gly residues" evidence="1">
    <location>
        <begin position="136"/>
        <end position="145"/>
    </location>
</feature>
<feature type="region of interest" description="Disordered" evidence="1">
    <location>
        <begin position="330"/>
        <end position="380"/>
    </location>
</feature>
<organism evidence="2 3">
    <name type="scientific">Folsomia candida</name>
    <name type="common">Springtail</name>
    <dbReference type="NCBI Taxonomy" id="158441"/>
    <lineage>
        <taxon>Eukaryota</taxon>
        <taxon>Metazoa</taxon>
        <taxon>Ecdysozoa</taxon>
        <taxon>Arthropoda</taxon>
        <taxon>Hexapoda</taxon>
        <taxon>Collembola</taxon>
        <taxon>Entomobryomorpha</taxon>
        <taxon>Isotomoidea</taxon>
        <taxon>Isotomidae</taxon>
        <taxon>Proisotominae</taxon>
        <taxon>Folsomia</taxon>
    </lineage>
</organism>
<feature type="compositionally biased region" description="Low complexity" evidence="1">
    <location>
        <begin position="354"/>
        <end position="378"/>
    </location>
</feature>
<sequence>MMVLRHLGPPSTTVTTTTSHEELTHDDDRGGAPMDLSNKHHSVLPEIPRHHHPLNHRNQFLSSILPRPFSSPRTPPSHLHNNSYNNILNNNNNNNNEPKSNSPQSSNSEENSPRGKGDVWRLRRKDLSKSSRWRDGGGGGSGGGRMANNNEDDISNSHSSPDSGLHRDSPGEDEDLMMMSSHSTATTPPLRKQGQHLIPLSIIRARYPQPMEGGGNLSQEDEDNNSSTTKKKDKVLTKRARLEEMVTHIKSSKDRSRRNSGDDDTSSGGHATSSDEIIDDGSREAVLQSYHQPFLNNKGNIGCLNLKRTNLHHDADMMIMDDEPCNLVCSEGRGRPEDEDEEEEDHLQYNGWVKNANNNKINSSSSPQNNNNKPSPDSLSTTEAAKLLGLDPETYQQQMVQLQLTSAAMLGGDPTGMLKGMGNYPPWVYLGYYSQILQSFQAQEILRQYAMQSNNPLTPNVSQGEKSPSVPRNNLGSSSRYNCASPLSPAASLSEGPAGVDSDGSTVGQSTPGSANNGKRAPRAMTGRHVRTGTGASPSTLQTLRQKIEERQRIKAQQARNELLNQPNSKIKNNKFMKKSSPGSKK</sequence>
<evidence type="ECO:0000313" key="3">
    <source>
        <dbReference type="Proteomes" id="UP000198287"/>
    </source>
</evidence>
<feature type="compositionally biased region" description="Basic residues" evidence="1">
    <location>
        <begin position="572"/>
        <end position="586"/>
    </location>
</feature>
<evidence type="ECO:0000256" key="1">
    <source>
        <dbReference type="SAM" id="MobiDB-lite"/>
    </source>
</evidence>
<feature type="region of interest" description="Disordered" evidence="1">
    <location>
        <begin position="456"/>
        <end position="542"/>
    </location>
</feature>
<feature type="compositionally biased region" description="Low complexity" evidence="1">
    <location>
        <begin position="81"/>
        <end position="110"/>
    </location>
</feature>
<dbReference type="Proteomes" id="UP000198287">
    <property type="component" value="Unassembled WGS sequence"/>
</dbReference>
<dbReference type="OrthoDB" id="8186792at2759"/>
<feature type="region of interest" description="Disordered" evidence="1">
    <location>
        <begin position="64"/>
        <end position="194"/>
    </location>
</feature>
<feature type="region of interest" description="Disordered" evidence="1">
    <location>
        <begin position="558"/>
        <end position="586"/>
    </location>
</feature>